<evidence type="ECO:0000313" key="2">
    <source>
        <dbReference type="EMBL" id="KAF2998214.1"/>
    </source>
</evidence>
<dbReference type="PANTHER" id="PTHR33840">
    <property type="match status" value="1"/>
</dbReference>
<dbReference type="Proteomes" id="UP000801428">
    <property type="component" value="Unassembled WGS sequence"/>
</dbReference>
<sequence length="590" mass="67504">MAAAEQAWGRRLIICCDGTWQSSVTGEENIPSNVTKLARLIKRIGQGKDGKMWHQIVYYDGGVGTGNLSKTEGIRQGGTGAGLSENIIEAYNFIVLNWQPGDEIFCFGFSRGAYTARAVAGLVTDIGIMQPNDMQSFPGVYRAYMSNSKGGKFRESQPWKDFTEGVLSEEGKRRKAAGEPVTGVHDFATQAQMWQTPPHADLAISEESRRIKVIGVWDTVGSLGVPDIAFINNSKLRAKYGFHNVQLSSHVEHAYHVIALDERRKAFRPTLWYVPKALEGKENEPELKQVWFPGVHINIGGGSDDAFDKMEGDLENISVATLTWMLQCIAPHLDIDRDAFHKLNMQYRTWLTRLRYACTYHHKATEGWGEYLWSKVPDVPFVGEEPDPLKPPRRDPPHEHEDLEFGWGLGPITDSFTDMYALNGTHPRRPGFEQTEIFDQNTQEYGWVDLSDLGETNEYIHPLVYYRKACVGWHEWTTKHPLADWERTFANGRYWWHRKTDEDQDGDQARWLPEWVIHKHTDAEFNYERAWYTEAVSMEQQLSKKTDFEKVKKVTIVRKPKKQRIVEEVGFLEKLDGEIDFAITSATSWP</sequence>
<evidence type="ECO:0000259" key="1">
    <source>
        <dbReference type="Pfam" id="PF09994"/>
    </source>
</evidence>
<reference evidence="2" key="1">
    <citation type="submission" date="2019-04" db="EMBL/GenBank/DDBJ databases">
        <title>Sequencing of skin fungus with MAO and IRED activity.</title>
        <authorList>
            <person name="Marsaioli A.J."/>
            <person name="Bonatto J.M.C."/>
            <person name="Reis Junior O."/>
        </authorList>
    </citation>
    <scope>NUCLEOTIDE SEQUENCE</scope>
    <source>
        <strain evidence="2">30M1</strain>
    </source>
</reference>
<gene>
    <name evidence="2" type="ORF">E8E13_005145</name>
</gene>
<proteinExistence type="predicted"/>
<keyword evidence="3" id="KW-1185">Reference proteome</keyword>
<dbReference type="EMBL" id="SWKU01000020">
    <property type="protein sequence ID" value="KAF2998214.1"/>
    <property type="molecule type" value="Genomic_DNA"/>
</dbReference>
<feature type="domain" description="T6SS Phospholipase effector Tle1-like catalytic" evidence="1">
    <location>
        <begin position="10"/>
        <end position="327"/>
    </location>
</feature>
<dbReference type="AlphaFoldDB" id="A0A9P4W610"/>
<protein>
    <recommendedName>
        <fullName evidence="1">T6SS Phospholipase effector Tle1-like catalytic domain-containing protein</fullName>
    </recommendedName>
</protein>
<organism evidence="2 3">
    <name type="scientific">Curvularia kusanoi</name>
    <name type="common">Cochliobolus kusanoi</name>
    <dbReference type="NCBI Taxonomy" id="90978"/>
    <lineage>
        <taxon>Eukaryota</taxon>
        <taxon>Fungi</taxon>
        <taxon>Dikarya</taxon>
        <taxon>Ascomycota</taxon>
        <taxon>Pezizomycotina</taxon>
        <taxon>Dothideomycetes</taxon>
        <taxon>Pleosporomycetidae</taxon>
        <taxon>Pleosporales</taxon>
        <taxon>Pleosporineae</taxon>
        <taxon>Pleosporaceae</taxon>
        <taxon>Curvularia</taxon>
    </lineage>
</organism>
<accession>A0A9P4W610</accession>
<evidence type="ECO:0000313" key="3">
    <source>
        <dbReference type="Proteomes" id="UP000801428"/>
    </source>
</evidence>
<dbReference type="InterPro" id="IPR018712">
    <property type="entry name" value="Tle1-like_cat"/>
</dbReference>
<name>A0A9P4W610_CURKU</name>
<dbReference type="Pfam" id="PF09994">
    <property type="entry name" value="T6SS_Tle1-like_cat"/>
    <property type="match status" value="1"/>
</dbReference>
<dbReference type="OrthoDB" id="3057168at2759"/>
<comment type="caution">
    <text evidence="2">The sequence shown here is derived from an EMBL/GenBank/DDBJ whole genome shotgun (WGS) entry which is preliminary data.</text>
</comment>
<dbReference type="PANTHER" id="PTHR33840:SF16">
    <property type="entry name" value="DUF2235 DOMAIN-CONTAINING PROTEIN"/>
    <property type="match status" value="1"/>
</dbReference>